<keyword evidence="1" id="KW-0472">Membrane</keyword>
<dbReference type="RefSeq" id="WP_147661801.1">
    <property type="nucleotide sequence ID" value="NZ_CP042905.2"/>
</dbReference>
<accession>A0A5B9D776</accession>
<reference evidence="2 3" key="1">
    <citation type="journal article" date="2020" name="Nature">
        <title>Isolation of an archaeon at the prokaryote-eukaryote interface.</title>
        <authorList>
            <person name="Imachi H."/>
            <person name="Nobu M.K."/>
            <person name="Nakahara N."/>
            <person name="Morono Y."/>
            <person name="Ogawara M."/>
            <person name="Takaki Y."/>
            <person name="Takano Y."/>
            <person name="Uematsu K."/>
            <person name="Ikuta T."/>
            <person name="Ito M."/>
            <person name="Matsui Y."/>
            <person name="Miyazaki M."/>
            <person name="Murata K."/>
            <person name="Saito Y."/>
            <person name="Sakai S."/>
            <person name="Song C."/>
            <person name="Tasumi E."/>
            <person name="Yamanaka Y."/>
            <person name="Yamaguchi T."/>
            <person name="Kamagata Y."/>
            <person name="Tamaki H."/>
            <person name="Takai K."/>
        </authorList>
    </citation>
    <scope>NUCLEOTIDE SEQUENCE [LARGE SCALE GENOMIC DNA]</scope>
    <source>
        <strain evidence="2 3">MK-D1</strain>
    </source>
</reference>
<evidence type="ECO:0000313" key="3">
    <source>
        <dbReference type="Proteomes" id="UP000321408"/>
    </source>
</evidence>
<dbReference type="GeneID" id="41328689"/>
<feature type="transmembrane region" description="Helical" evidence="1">
    <location>
        <begin position="31"/>
        <end position="54"/>
    </location>
</feature>
<evidence type="ECO:0000256" key="1">
    <source>
        <dbReference type="SAM" id="Phobius"/>
    </source>
</evidence>
<keyword evidence="3" id="KW-1185">Reference proteome</keyword>
<organism evidence="2 3">
    <name type="scientific">Promethearchaeum syntrophicum</name>
    <dbReference type="NCBI Taxonomy" id="2594042"/>
    <lineage>
        <taxon>Archaea</taxon>
        <taxon>Promethearchaeati</taxon>
        <taxon>Promethearchaeota</taxon>
        <taxon>Promethearchaeia</taxon>
        <taxon>Promethearchaeales</taxon>
        <taxon>Promethearchaeaceae</taxon>
        <taxon>Promethearchaeum</taxon>
    </lineage>
</organism>
<dbReference type="KEGG" id="psyt:DSAG12_00686"/>
<dbReference type="EMBL" id="CP042905">
    <property type="protein sequence ID" value="QEE14865.1"/>
    <property type="molecule type" value="Genomic_DNA"/>
</dbReference>
<dbReference type="Proteomes" id="UP000321408">
    <property type="component" value="Chromosome"/>
</dbReference>
<evidence type="ECO:0000313" key="2">
    <source>
        <dbReference type="EMBL" id="QEE14865.1"/>
    </source>
</evidence>
<keyword evidence="1" id="KW-1133">Transmembrane helix</keyword>
<reference evidence="2 3" key="2">
    <citation type="journal article" date="2024" name="Int. J. Syst. Evol. Microbiol.">
        <title>Promethearchaeum syntrophicum gen. nov., sp. nov., an anaerobic, obligately syntrophic archaeon, the first isolate of the lineage 'Asgard' archaea, and proposal of the new archaeal phylum Promethearchaeota phyl. nov. and kingdom Promethearchaeati regn. nov.</title>
        <authorList>
            <person name="Imachi H."/>
            <person name="Nobu M.K."/>
            <person name="Kato S."/>
            <person name="Takaki Y."/>
            <person name="Miyazaki M."/>
            <person name="Miyata M."/>
            <person name="Ogawara M."/>
            <person name="Saito Y."/>
            <person name="Sakai S."/>
            <person name="Tahara Y.O."/>
            <person name="Takano Y."/>
            <person name="Tasumi E."/>
            <person name="Uematsu K."/>
            <person name="Yoshimura T."/>
            <person name="Itoh T."/>
            <person name="Ohkuma M."/>
            <person name="Takai K."/>
        </authorList>
    </citation>
    <scope>NUCLEOTIDE SEQUENCE [LARGE SCALE GENOMIC DNA]</scope>
    <source>
        <strain evidence="2 3">MK-D1</strain>
    </source>
</reference>
<gene>
    <name evidence="2" type="ORF">DSAG12_00686</name>
</gene>
<dbReference type="AlphaFoldDB" id="A0A5B9D776"/>
<keyword evidence="1" id="KW-0812">Transmembrane</keyword>
<proteinExistence type="predicted"/>
<protein>
    <submittedName>
        <fullName evidence="2">Flp family type IVb pilin</fullName>
    </submittedName>
</protein>
<name>A0A5B9D776_9ARCH</name>
<sequence length="68" mass="8106">MYKKKFFQEFLRNLKKFIKDEEGSSTIESGLLIALSMILFLLLISIAQNIYTWIESTVFDVLNFDFFR</sequence>